<dbReference type="EMBL" id="SGPK01000389">
    <property type="protein sequence ID" value="THH03990.1"/>
    <property type="molecule type" value="Genomic_DNA"/>
</dbReference>
<evidence type="ECO:0000256" key="1">
    <source>
        <dbReference type="SAM" id="SignalP"/>
    </source>
</evidence>
<feature type="chain" id="PRO_5020406978" description="Glycoside hydrolase family 71 protein" evidence="1">
    <location>
        <begin position="25"/>
        <end position="442"/>
    </location>
</feature>
<keyword evidence="1" id="KW-0732">Signal</keyword>
<sequence>MHFSYIFHRLLVLLLPLLSATVTSTPLEKRGSGQKYVFAHHIVGNTFSYTVDNWLDDIKLANANGIDAFALNIGSDSWEPNQVKKAYAAAEQSKTTFKLFISFDMTALPCATARNAASLRNYITTYAKHPSQFKYNGKVFASTFSGEKCTFGQRSVSQGWVSQFTGQLTGSNSVFFVPSFFVDPNNFRTYASAMDGQLNWNSAWPITVTTNSLSSTLKASGATAGRALTRQGSPLVTEVGEFIYLSDQLYPSRWQSIIEARDHIPMVEVLTWNDYGESHYVGPIKGSQPNSQAWVDGFDHSAWLDLTKYFSLAYKNGKYPVVANDNIYMWARPHAKNAIASSDPIGKPNNFGVSEDALFVVVLTSAPANATLSTSSVSHTVAVPAGLTQLSLPLNAGDSIYASISRGNTIIVKLAPRNFRFEANPKTYNFNAFTAMASSNSR</sequence>
<gene>
    <name evidence="2" type="ORF">EW145_g5848</name>
</gene>
<dbReference type="GO" id="GO:0051118">
    <property type="term" value="F:glucan endo-1,3-alpha-glucosidase activity"/>
    <property type="evidence" value="ECO:0007669"/>
    <property type="project" value="InterPro"/>
</dbReference>
<dbReference type="Pfam" id="PF03659">
    <property type="entry name" value="Glyco_hydro_71"/>
    <property type="match status" value="1"/>
</dbReference>
<comment type="caution">
    <text evidence="2">The sequence shown here is derived from an EMBL/GenBank/DDBJ whole genome shotgun (WGS) entry which is preliminary data.</text>
</comment>
<evidence type="ECO:0008006" key="4">
    <source>
        <dbReference type="Google" id="ProtNLM"/>
    </source>
</evidence>
<dbReference type="CDD" id="cd11577">
    <property type="entry name" value="GH71"/>
    <property type="match status" value="1"/>
</dbReference>
<keyword evidence="3" id="KW-1185">Reference proteome</keyword>
<protein>
    <recommendedName>
        <fullName evidence="4">Glycoside hydrolase family 71 protein</fullName>
    </recommendedName>
</protein>
<dbReference type="OrthoDB" id="3257981at2759"/>
<dbReference type="Proteomes" id="UP000308199">
    <property type="component" value="Unassembled WGS sequence"/>
</dbReference>
<evidence type="ECO:0000313" key="2">
    <source>
        <dbReference type="EMBL" id="THH03990.1"/>
    </source>
</evidence>
<proteinExistence type="predicted"/>
<reference evidence="2 3" key="1">
    <citation type="submission" date="2019-02" db="EMBL/GenBank/DDBJ databases">
        <title>Genome sequencing of the rare red list fungi Phellinidium pouzarii.</title>
        <authorList>
            <person name="Buettner E."/>
            <person name="Kellner H."/>
        </authorList>
    </citation>
    <scope>NUCLEOTIDE SEQUENCE [LARGE SCALE GENOMIC DNA]</scope>
    <source>
        <strain evidence="2 3">DSM 108285</strain>
    </source>
</reference>
<dbReference type="AlphaFoldDB" id="A0A4S4L3C1"/>
<feature type="signal peptide" evidence="1">
    <location>
        <begin position="1"/>
        <end position="24"/>
    </location>
</feature>
<organism evidence="2 3">
    <name type="scientific">Phellinidium pouzarii</name>
    <dbReference type="NCBI Taxonomy" id="167371"/>
    <lineage>
        <taxon>Eukaryota</taxon>
        <taxon>Fungi</taxon>
        <taxon>Dikarya</taxon>
        <taxon>Basidiomycota</taxon>
        <taxon>Agaricomycotina</taxon>
        <taxon>Agaricomycetes</taxon>
        <taxon>Hymenochaetales</taxon>
        <taxon>Hymenochaetaceae</taxon>
        <taxon>Phellinidium</taxon>
    </lineage>
</organism>
<evidence type="ECO:0000313" key="3">
    <source>
        <dbReference type="Proteomes" id="UP000308199"/>
    </source>
</evidence>
<dbReference type="Gene3D" id="3.20.20.80">
    <property type="entry name" value="Glycosidases"/>
    <property type="match status" value="1"/>
</dbReference>
<name>A0A4S4L3C1_9AGAM</name>
<dbReference type="InterPro" id="IPR005197">
    <property type="entry name" value="Glyco_hydro_71"/>
</dbReference>
<accession>A0A4S4L3C1</accession>